<gene>
    <name evidence="1" type="ORF">K443DRAFT_680873</name>
</gene>
<evidence type="ECO:0000313" key="1">
    <source>
        <dbReference type="EMBL" id="KIJ98360.1"/>
    </source>
</evidence>
<dbReference type="HOGENOM" id="CLU_2867981_0_0_1"/>
<evidence type="ECO:0000313" key="2">
    <source>
        <dbReference type="Proteomes" id="UP000054477"/>
    </source>
</evidence>
<dbReference type="EMBL" id="KN838671">
    <property type="protein sequence ID" value="KIJ98360.1"/>
    <property type="molecule type" value="Genomic_DNA"/>
</dbReference>
<name>A0A0C9WZQ3_9AGAR</name>
<organism evidence="1 2">
    <name type="scientific">Laccaria amethystina LaAM-08-1</name>
    <dbReference type="NCBI Taxonomy" id="1095629"/>
    <lineage>
        <taxon>Eukaryota</taxon>
        <taxon>Fungi</taxon>
        <taxon>Dikarya</taxon>
        <taxon>Basidiomycota</taxon>
        <taxon>Agaricomycotina</taxon>
        <taxon>Agaricomycetes</taxon>
        <taxon>Agaricomycetidae</taxon>
        <taxon>Agaricales</taxon>
        <taxon>Agaricineae</taxon>
        <taxon>Hydnangiaceae</taxon>
        <taxon>Laccaria</taxon>
    </lineage>
</organism>
<proteinExistence type="predicted"/>
<protein>
    <submittedName>
        <fullName evidence="1">Uncharacterized protein</fullName>
    </submittedName>
</protein>
<accession>A0A0C9WZQ3</accession>
<reference evidence="2" key="2">
    <citation type="submission" date="2015-01" db="EMBL/GenBank/DDBJ databases">
        <title>Evolutionary Origins and Diversification of the Mycorrhizal Mutualists.</title>
        <authorList>
            <consortium name="DOE Joint Genome Institute"/>
            <consortium name="Mycorrhizal Genomics Consortium"/>
            <person name="Kohler A."/>
            <person name="Kuo A."/>
            <person name="Nagy L.G."/>
            <person name="Floudas D."/>
            <person name="Copeland A."/>
            <person name="Barry K.W."/>
            <person name="Cichocki N."/>
            <person name="Veneault-Fourrey C."/>
            <person name="LaButti K."/>
            <person name="Lindquist E.A."/>
            <person name="Lipzen A."/>
            <person name="Lundell T."/>
            <person name="Morin E."/>
            <person name="Murat C."/>
            <person name="Riley R."/>
            <person name="Ohm R."/>
            <person name="Sun H."/>
            <person name="Tunlid A."/>
            <person name="Henrissat B."/>
            <person name="Grigoriev I.V."/>
            <person name="Hibbett D.S."/>
            <person name="Martin F."/>
        </authorList>
    </citation>
    <scope>NUCLEOTIDE SEQUENCE [LARGE SCALE GENOMIC DNA]</scope>
    <source>
        <strain evidence="2">LaAM-08-1</strain>
    </source>
</reference>
<dbReference type="AlphaFoldDB" id="A0A0C9WZQ3"/>
<sequence>MASRVQLCMYSTLKAFRSSGLNSQLSQCTPEQTRKPRTILISHRLSAVCSSFSDPPSQFPNRYR</sequence>
<dbReference type="Proteomes" id="UP000054477">
    <property type="component" value="Unassembled WGS sequence"/>
</dbReference>
<reference evidence="1 2" key="1">
    <citation type="submission" date="2014-04" db="EMBL/GenBank/DDBJ databases">
        <authorList>
            <consortium name="DOE Joint Genome Institute"/>
            <person name="Kuo A."/>
            <person name="Kohler A."/>
            <person name="Nagy L.G."/>
            <person name="Floudas D."/>
            <person name="Copeland A."/>
            <person name="Barry K.W."/>
            <person name="Cichocki N."/>
            <person name="Veneault-Fourrey C."/>
            <person name="LaButti K."/>
            <person name="Lindquist E.A."/>
            <person name="Lipzen A."/>
            <person name="Lundell T."/>
            <person name="Morin E."/>
            <person name="Murat C."/>
            <person name="Sun H."/>
            <person name="Tunlid A."/>
            <person name="Henrissat B."/>
            <person name="Grigoriev I.V."/>
            <person name="Hibbett D.S."/>
            <person name="Martin F."/>
            <person name="Nordberg H.P."/>
            <person name="Cantor M.N."/>
            <person name="Hua S.X."/>
        </authorList>
    </citation>
    <scope>NUCLEOTIDE SEQUENCE [LARGE SCALE GENOMIC DNA]</scope>
    <source>
        <strain evidence="1 2">LaAM-08-1</strain>
    </source>
</reference>
<keyword evidence="2" id="KW-1185">Reference proteome</keyword>